<protein>
    <submittedName>
        <fullName evidence="2">Uncharacterized protein</fullName>
    </submittedName>
</protein>
<evidence type="ECO:0000313" key="2">
    <source>
        <dbReference type="EMBL" id="KKU03901.1"/>
    </source>
</evidence>
<feature type="non-terminal residue" evidence="2">
    <location>
        <position position="1"/>
    </location>
</feature>
<keyword evidence="1" id="KW-0472">Membrane</keyword>
<gene>
    <name evidence="2" type="ORF">UX06_C0032G0041</name>
</gene>
<dbReference type="AlphaFoldDB" id="A0A0G1M6M5"/>
<reference evidence="2 3" key="1">
    <citation type="journal article" date="2015" name="Nature">
        <title>rRNA introns, odd ribosomes, and small enigmatic genomes across a large radiation of phyla.</title>
        <authorList>
            <person name="Brown C.T."/>
            <person name="Hug L.A."/>
            <person name="Thomas B.C."/>
            <person name="Sharon I."/>
            <person name="Castelle C.J."/>
            <person name="Singh A."/>
            <person name="Wilkins M.J."/>
            <person name="Williams K.H."/>
            <person name="Banfield J.F."/>
        </authorList>
    </citation>
    <scope>NUCLEOTIDE SEQUENCE [LARGE SCALE GENOMIC DNA]</scope>
</reference>
<keyword evidence="1" id="KW-0812">Transmembrane</keyword>
<comment type="caution">
    <text evidence="2">The sequence shown here is derived from an EMBL/GenBank/DDBJ whole genome shotgun (WGS) entry which is preliminary data.</text>
</comment>
<keyword evidence="1" id="KW-1133">Transmembrane helix</keyword>
<sequence>IYADTRRIDENTDKVYVTSQRLNNLTVTKLVRDPEGIMQFLLYAVVDAEGNVSLSEAAKKEMEEKVAVSLGLPRWVVPFILIVILISIVVTVFLWRRKSNGITPVDGV</sequence>
<accession>A0A0G1M6M5</accession>
<evidence type="ECO:0000256" key="1">
    <source>
        <dbReference type="SAM" id="Phobius"/>
    </source>
</evidence>
<evidence type="ECO:0000313" key="3">
    <source>
        <dbReference type="Proteomes" id="UP000034696"/>
    </source>
</evidence>
<feature type="transmembrane region" description="Helical" evidence="1">
    <location>
        <begin position="75"/>
        <end position="95"/>
    </location>
</feature>
<proteinExistence type="predicted"/>
<dbReference type="EMBL" id="LCKT01000032">
    <property type="protein sequence ID" value="KKU03901.1"/>
    <property type="molecule type" value="Genomic_DNA"/>
</dbReference>
<name>A0A0G1M6M5_9BACT</name>
<organism evidence="2 3">
    <name type="scientific">Candidatus Giovannonibacteria bacterium GW2011_GWA2_45_21</name>
    <dbReference type="NCBI Taxonomy" id="1618649"/>
    <lineage>
        <taxon>Bacteria</taxon>
        <taxon>Candidatus Giovannoniibacteriota</taxon>
    </lineage>
</organism>
<dbReference type="Proteomes" id="UP000034696">
    <property type="component" value="Unassembled WGS sequence"/>
</dbReference>